<dbReference type="GO" id="GO:0016324">
    <property type="term" value="C:apical plasma membrane"/>
    <property type="evidence" value="ECO:0007669"/>
    <property type="project" value="TreeGrafter"/>
</dbReference>
<evidence type="ECO:0000256" key="8">
    <source>
        <dbReference type="SAM" id="Phobius"/>
    </source>
</evidence>
<keyword evidence="7" id="KW-0175">Coiled coil</keyword>
<evidence type="ECO:0000313" key="11">
    <source>
        <dbReference type="Proteomes" id="UP000694569"/>
    </source>
</evidence>
<feature type="signal peptide" evidence="9">
    <location>
        <begin position="1"/>
        <end position="21"/>
    </location>
</feature>
<comment type="subcellular location">
    <subcellularLocation>
        <location evidence="1">Cell projection</location>
        <location evidence="1">Microvillus membrane</location>
        <topology evidence="1">Multi-pass membrane protein</topology>
    </subcellularLocation>
</comment>
<evidence type="ECO:0000256" key="9">
    <source>
        <dbReference type="SAM" id="SignalP"/>
    </source>
</evidence>
<keyword evidence="3 8" id="KW-0812">Transmembrane</keyword>
<evidence type="ECO:0000313" key="10">
    <source>
        <dbReference type="Ensembl" id="ENSLLEP00000011259.1"/>
    </source>
</evidence>
<feature type="transmembrane region" description="Helical" evidence="8">
    <location>
        <begin position="98"/>
        <end position="124"/>
    </location>
</feature>
<dbReference type="Proteomes" id="UP000694569">
    <property type="component" value="Unplaced"/>
</dbReference>
<feature type="transmembrane region" description="Helical" evidence="8">
    <location>
        <begin position="467"/>
        <end position="489"/>
    </location>
</feature>
<keyword evidence="11" id="KW-1185">Reference proteome</keyword>
<feature type="transmembrane region" description="Helical" evidence="8">
    <location>
        <begin position="771"/>
        <end position="791"/>
    </location>
</feature>
<sequence>MDPIICWMLCIIFYSIGQVNAQSCQTPPDMEKLSFEAVDTNQNMSLETKDWGSMSPLFRMSNLFLDAVQQNKFPEDILREAITNRSSLQMSRVVKYEAGYVVCAVIAILFIIFILVFGIIFCTYQHRGKRIFSNCNGPLSQRTPIFLGLIITCYILFAGLVCSFYLNETVHQEVGPGARDVQQSLQDFRRSINGIPLALEKVASQFRVPKQKVFDALENFVPTAERMVTSKLDNDIIPLLSDTLATAKRLEAATQNIVVVNRTMTNVLERQAKLLLELKTHRENLYAILSDPLCTNCSEAANTTIEELQLGLNYSQMPSVREYVKNLNNVRKVNLTGIIRQGMQAMNGATKSVNTQTIKTVKESKDALERTEQEISLYVSNLPIQRYIAPINRVLVGFEEESETYGQEVERYEYYRWVIGIVLCSVVLVILTCTILGLSVGIFGLYTRQDPSAATARQRTGSMLLLVEVYLSFFFSVLLIIFVFIIFLVGGNVQTLVCRHWASGDIYRFLDNPRNLPSNLNLKKLIGLREDSNLSDLYQECSRGAPIWDVLQFNATIDLDSTLNISKYTGDLESKIDSVPVGLDGLDLFAQISILVLSDYKKSGLDRVPTSSMMAQLEAPLLKVDLAQFVSALERLASIQEDPKIRSQLQNETASLKSFQSSTLRDQEEETRKLNESLKSLGELILPLQTGIDRAIQNVQTLHGPLITDFIESLKHESRCVLSQSIEFFSQYADWVKKTVIEDIASCRAVPRTLDRVRVIVCHNVTQPWNGFWFCLGWCTLCLIPNILISIKSSELIEPRSRLFLTM</sequence>
<dbReference type="GO" id="GO:0031528">
    <property type="term" value="C:microvillus membrane"/>
    <property type="evidence" value="ECO:0007669"/>
    <property type="project" value="UniProtKB-SubCell"/>
</dbReference>
<protein>
    <submittedName>
        <fullName evidence="10">Prominin 2</fullName>
    </submittedName>
</protein>
<evidence type="ECO:0000256" key="7">
    <source>
        <dbReference type="SAM" id="Coils"/>
    </source>
</evidence>
<gene>
    <name evidence="10" type="primary">PROM2</name>
</gene>
<dbReference type="GO" id="GO:0071914">
    <property type="term" value="C:prominosome"/>
    <property type="evidence" value="ECO:0007669"/>
    <property type="project" value="TreeGrafter"/>
</dbReference>
<feature type="coiled-coil region" evidence="7">
    <location>
        <begin position="354"/>
        <end position="381"/>
    </location>
</feature>
<dbReference type="PANTHER" id="PTHR22730">
    <property type="entry name" value="PROMININ PROM PROTEIN"/>
    <property type="match status" value="1"/>
</dbReference>
<evidence type="ECO:0000256" key="2">
    <source>
        <dbReference type="ARBA" id="ARBA00006058"/>
    </source>
</evidence>
<name>A0A8C5MA44_9ANUR</name>
<dbReference type="GO" id="GO:0009986">
    <property type="term" value="C:cell surface"/>
    <property type="evidence" value="ECO:0007669"/>
    <property type="project" value="TreeGrafter"/>
</dbReference>
<evidence type="ECO:0000256" key="5">
    <source>
        <dbReference type="ARBA" id="ARBA00023136"/>
    </source>
</evidence>
<dbReference type="OrthoDB" id="6229420at2759"/>
<proteinExistence type="inferred from homology"/>
<keyword evidence="6" id="KW-0325">Glycoprotein</keyword>
<reference evidence="10" key="2">
    <citation type="submission" date="2025-09" db="UniProtKB">
        <authorList>
            <consortium name="Ensembl"/>
        </authorList>
    </citation>
    <scope>IDENTIFICATION</scope>
</reference>
<dbReference type="PANTHER" id="PTHR22730:SF6">
    <property type="entry name" value="PROMININ-2"/>
    <property type="match status" value="1"/>
</dbReference>
<dbReference type="GO" id="GO:0015485">
    <property type="term" value="F:cholesterol binding"/>
    <property type="evidence" value="ECO:0007669"/>
    <property type="project" value="TreeGrafter"/>
</dbReference>
<evidence type="ECO:0000256" key="4">
    <source>
        <dbReference type="ARBA" id="ARBA00022989"/>
    </source>
</evidence>
<evidence type="ECO:0000256" key="6">
    <source>
        <dbReference type="ARBA" id="ARBA00023180"/>
    </source>
</evidence>
<keyword evidence="9" id="KW-0732">Signal</keyword>
<keyword evidence="4 8" id="KW-1133">Transmembrane helix</keyword>
<dbReference type="InterPro" id="IPR008795">
    <property type="entry name" value="Prominin"/>
</dbReference>
<dbReference type="Ensembl" id="ENSLLET00000011713.1">
    <property type="protein sequence ID" value="ENSLLEP00000011259.1"/>
    <property type="gene ID" value="ENSLLEG00000007194.1"/>
</dbReference>
<dbReference type="GeneTree" id="ENSGT00530000063586"/>
<dbReference type="Pfam" id="PF05478">
    <property type="entry name" value="Prominin"/>
    <property type="match status" value="1"/>
</dbReference>
<comment type="similarity">
    <text evidence="2">Belongs to the prominin family.</text>
</comment>
<feature type="transmembrane region" description="Helical" evidence="8">
    <location>
        <begin position="417"/>
        <end position="446"/>
    </location>
</feature>
<evidence type="ECO:0000256" key="3">
    <source>
        <dbReference type="ARBA" id="ARBA00022692"/>
    </source>
</evidence>
<feature type="transmembrane region" description="Helical" evidence="8">
    <location>
        <begin position="145"/>
        <end position="166"/>
    </location>
</feature>
<feature type="chain" id="PRO_5034702628" evidence="9">
    <location>
        <begin position="22"/>
        <end position="807"/>
    </location>
</feature>
<evidence type="ECO:0000256" key="1">
    <source>
        <dbReference type="ARBA" id="ARBA00004475"/>
    </source>
</evidence>
<organism evidence="10 11">
    <name type="scientific">Leptobrachium leishanense</name>
    <name type="common">Leishan spiny toad</name>
    <dbReference type="NCBI Taxonomy" id="445787"/>
    <lineage>
        <taxon>Eukaryota</taxon>
        <taxon>Metazoa</taxon>
        <taxon>Chordata</taxon>
        <taxon>Craniata</taxon>
        <taxon>Vertebrata</taxon>
        <taxon>Euteleostomi</taxon>
        <taxon>Amphibia</taxon>
        <taxon>Batrachia</taxon>
        <taxon>Anura</taxon>
        <taxon>Pelobatoidea</taxon>
        <taxon>Megophryidae</taxon>
        <taxon>Leptobrachium</taxon>
    </lineage>
</organism>
<reference evidence="10" key="1">
    <citation type="submission" date="2025-08" db="UniProtKB">
        <authorList>
            <consortium name="Ensembl"/>
        </authorList>
    </citation>
    <scope>IDENTIFICATION</scope>
</reference>
<accession>A0A8C5MA44</accession>
<keyword evidence="5 8" id="KW-0472">Membrane</keyword>
<dbReference type="AlphaFoldDB" id="A0A8C5MA44"/>
<dbReference type="GO" id="GO:0005929">
    <property type="term" value="C:cilium"/>
    <property type="evidence" value="ECO:0007669"/>
    <property type="project" value="TreeGrafter"/>
</dbReference>